<dbReference type="NCBIfam" id="NF033539">
    <property type="entry name" value="transpos_IS1380"/>
    <property type="match status" value="1"/>
</dbReference>
<evidence type="ECO:0000313" key="4">
    <source>
        <dbReference type="EMBL" id="UQZ84615.1"/>
    </source>
</evidence>
<protein>
    <submittedName>
        <fullName evidence="5">Transposase DDE domain protein</fullName>
    </submittedName>
</protein>
<dbReference type="InterPro" id="IPR047960">
    <property type="entry name" value="Transpos_IS1380"/>
</dbReference>
<organism evidence="5 6">
    <name type="scientific">Paenibacillus konkukensis</name>
    <dbReference type="NCBI Taxonomy" id="2020716"/>
    <lineage>
        <taxon>Bacteria</taxon>
        <taxon>Bacillati</taxon>
        <taxon>Bacillota</taxon>
        <taxon>Bacilli</taxon>
        <taxon>Bacillales</taxon>
        <taxon>Paenibacillaceae</taxon>
        <taxon>Paenibacillus</taxon>
    </lineage>
</organism>
<evidence type="ECO:0000259" key="1">
    <source>
        <dbReference type="Pfam" id="PF13701"/>
    </source>
</evidence>
<dbReference type="Pfam" id="PF13701">
    <property type="entry name" value="DDE_Tnp_1_4"/>
    <property type="match status" value="1"/>
</dbReference>
<dbReference type="InterPro" id="IPR012337">
    <property type="entry name" value="RNaseH-like_sf"/>
</dbReference>
<dbReference type="RefSeq" id="WP_249860363.1">
    <property type="nucleotide sequence ID" value="NZ_CP027059.1"/>
</dbReference>
<reference evidence="5" key="2">
    <citation type="journal article" date="2021" name="J Anim Sci Technol">
        <title>Complete genome sequence of Paenibacillus konkukensis sp. nov. SK3146 as a potential probiotic strain.</title>
        <authorList>
            <person name="Jung H.I."/>
            <person name="Park S."/>
            <person name="Niu K.M."/>
            <person name="Lee S.W."/>
            <person name="Kothari D."/>
            <person name="Yi K.J."/>
            <person name="Kim S.K."/>
        </authorList>
    </citation>
    <scope>NUCLEOTIDE SEQUENCE</scope>
    <source>
        <strain evidence="5">SK3146</strain>
    </source>
</reference>
<feature type="domain" description="Transposase DDE" evidence="1">
    <location>
        <begin position="5"/>
        <end position="431"/>
    </location>
</feature>
<dbReference type="EMBL" id="CP027059">
    <property type="protein sequence ID" value="UQZ81056.1"/>
    <property type="molecule type" value="Genomic_DNA"/>
</dbReference>
<dbReference type="EMBL" id="CP027059">
    <property type="protein sequence ID" value="UQZ84615.1"/>
    <property type="molecule type" value="Genomic_DNA"/>
</dbReference>
<name>A0ABY4RTS3_9BACL</name>
<evidence type="ECO:0000313" key="5">
    <source>
        <dbReference type="EMBL" id="UQZ85415.1"/>
    </source>
</evidence>
<sequence length="433" mass="50078">MKSTTDVSKIKSEFSLQNATSFGGVKIFLAYLEKIKLAEAMQDLSGGKAHNAIFPVHRILLYLIIGWTLGCERMFHFRKLQHDALLRRFLGGRLPHHSLLYKELGRLGRSCPSLPDELRKLNQGIIAPCLPHGLILDLDSTVETVYGDQAGAAKGTNPHKPGRKSYHPLLAFEGKSRLNLNAVLRPGNTHSSTNAADFLKQTFDLLGERKVKYARFDKGFGGEDFYRLWESNNIGYVGKLKWTKRLAKEVRACRYWTRYVDEEWIIEGITLIYKATSWTKSRCIAIIRKTQVFEHGQGRIVFDEDWQYEALVTNLEWAPIDLWRFYNQRCCMENYIKEAKNGFSMDRIATSEFEANTLDLLIKLLSYNLFERFKSDCCEPVHQRYTIARFRLEFFHCAATLVRHSRSVVLKLIKDFGNQHAWKRIEAKVVQLE</sequence>
<evidence type="ECO:0000313" key="3">
    <source>
        <dbReference type="EMBL" id="UQZ81056.1"/>
    </source>
</evidence>
<evidence type="ECO:0000313" key="2">
    <source>
        <dbReference type="EMBL" id="UQZ80901.1"/>
    </source>
</evidence>
<accession>A0ABY4RTS3</accession>
<dbReference type="SUPFAM" id="SSF53098">
    <property type="entry name" value="Ribonuclease H-like"/>
    <property type="match status" value="1"/>
</dbReference>
<dbReference type="Proteomes" id="UP001057134">
    <property type="component" value="Chromosome"/>
</dbReference>
<keyword evidence="6" id="KW-1185">Reference proteome</keyword>
<dbReference type="EMBL" id="CP027059">
    <property type="protein sequence ID" value="UQZ80901.1"/>
    <property type="molecule type" value="Genomic_DNA"/>
</dbReference>
<dbReference type="InterPro" id="IPR025668">
    <property type="entry name" value="Tnp_DDE_dom"/>
</dbReference>
<proteinExistence type="predicted"/>
<reference evidence="5" key="1">
    <citation type="submission" date="2018-02" db="EMBL/GenBank/DDBJ databases">
        <authorList>
            <person name="Kim S.-K."/>
            <person name="Jung H.-I."/>
            <person name="Lee S.-W."/>
        </authorList>
    </citation>
    <scope>NUCLEOTIDE SEQUENCE</scope>
    <source>
        <strain evidence="5">SK3146</strain>
    </source>
</reference>
<dbReference type="EMBL" id="CP027059">
    <property type="protein sequence ID" value="UQZ85415.1"/>
    <property type="molecule type" value="Genomic_DNA"/>
</dbReference>
<gene>
    <name evidence="2" type="ORF">SK3146_00057</name>
    <name evidence="3" type="ORF">SK3146_00212</name>
    <name evidence="4" type="ORF">SK3146_03870</name>
    <name evidence="5" type="ORF">SK3146_04704</name>
</gene>
<evidence type="ECO:0000313" key="6">
    <source>
        <dbReference type="Proteomes" id="UP001057134"/>
    </source>
</evidence>